<accession>A0A450ZL81</accession>
<dbReference type="AlphaFoldDB" id="A0A450ZL81"/>
<dbReference type="GO" id="GO:0004803">
    <property type="term" value="F:transposase activity"/>
    <property type="evidence" value="ECO:0007669"/>
    <property type="project" value="InterPro"/>
</dbReference>
<dbReference type="PANTHER" id="PTHR33055">
    <property type="entry name" value="TRANSPOSASE FOR INSERTION SEQUENCE ELEMENT IS1111A"/>
    <property type="match status" value="1"/>
</dbReference>
<protein>
    <submittedName>
        <fullName evidence="3">Transposase</fullName>
    </submittedName>
</protein>
<evidence type="ECO:0000259" key="1">
    <source>
        <dbReference type="Pfam" id="PF01548"/>
    </source>
</evidence>
<dbReference type="Pfam" id="PF01548">
    <property type="entry name" value="DEDD_Tnp_IS110"/>
    <property type="match status" value="1"/>
</dbReference>
<dbReference type="InterPro" id="IPR047650">
    <property type="entry name" value="Transpos_IS110"/>
</dbReference>
<dbReference type="GO" id="GO:0006313">
    <property type="term" value="P:DNA transposition"/>
    <property type="evidence" value="ECO:0007669"/>
    <property type="project" value="InterPro"/>
</dbReference>
<sequence length="152" mass="16873">MGIDLAKQSFQLHGEDKRGHTVLQKKSSRGKSVAYVANLPPCLIGVKARASSNHWYRVFTEMGHTVRLIAPQLVKPFVKSNNKNDAIDVEAICEAVQRPRMRFVSPKSIEYVSASRQDPNGVFLARAPVFSEYIFPKLLKGGPSPDRVGNLP</sequence>
<feature type="domain" description="Transposase IS110-like N-terminal" evidence="1">
    <location>
        <begin position="2"/>
        <end position="111"/>
    </location>
</feature>
<proteinExistence type="predicted"/>
<dbReference type="PANTHER" id="PTHR33055:SF3">
    <property type="entry name" value="PUTATIVE TRANSPOSASE FOR IS117-RELATED"/>
    <property type="match status" value="1"/>
</dbReference>
<organism evidence="3">
    <name type="scientific">Candidatus Kentrum sp. TC</name>
    <dbReference type="NCBI Taxonomy" id="2126339"/>
    <lineage>
        <taxon>Bacteria</taxon>
        <taxon>Pseudomonadati</taxon>
        <taxon>Pseudomonadota</taxon>
        <taxon>Gammaproteobacteria</taxon>
        <taxon>Candidatus Kentrum</taxon>
    </lineage>
</organism>
<dbReference type="InterPro" id="IPR002525">
    <property type="entry name" value="Transp_IS110-like_N"/>
</dbReference>
<dbReference type="GO" id="GO:0003677">
    <property type="term" value="F:DNA binding"/>
    <property type="evidence" value="ECO:0007669"/>
    <property type="project" value="InterPro"/>
</dbReference>
<gene>
    <name evidence="2" type="ORF">BECKTC1821D_GA0114238_100373</name>
    <name evidence="3" type="ORF">BECKTC1821F_GA0114240_100533</name>
</gene>
<evidence type="ECO:0000313" key="2">
    <source>
        <dbReference type="EMBL" id="VFK38120.1"/>
    </source>
</evidence>
<reference evidence="3" key="1">
    <citation type="submission" date="2019-02" db="EMBL/GenBank/DDBJ databases">
        <authorList>
            <person name="Gruber-Vodicka R. H."/>
            <person name="Seah K. B. B."/>
        </authorList>
    </citation>
    <scope>NUCLEOTIDE SEQUENCE</scope>
    <source>
        <strain evidence="2">BECK_BZ123</strain>
        <strain evidence="3">BECK_BZ126</strain>
    </source>
</reference>
<dbReference type="EMBL" id="CAADFW010000005">
    <property type="protein sequence ID" value="VFK54478.1"/>
    <property type="molecule type" value="Genomic_DNA"/>
</dbReference>
<dbReference type="EMBL" id="CAADFS010000003">
    <property type="protein sequence ID" value="VFK38120.1"/>
    <property type="molecule type" value="Genomic_DNA"/>
</dbReference>
<evidence type="ECO:0000313" key="3">
    <source>
        <dbReference type="EMBL" id="VFK54478.1"/>
    </source>
</evidence>
<name>A0A450ZL81_9GAMM</name>